<gene>
    <name evidence="1" type="ORF">Ga0123461_2265</name>
</gene>
<keyword evidence="2" id="KW-1185">Reference proteome</keyword>
<evidence type="ECO:0000313" key="2">
    <source>
        <dbReference type="Proteomes" id="UP000231701"/>
    </source>
</evidence>
<protein>
    <submittedName>
        <fullName evidence="1">Uncharacterized protein</fullName>
    </submittedName>
</protein>
<dbReference type="Proteomes" id="UP000231701">
    <property type="component" value="Chromosome"/>
</dbReference>
<name>A0A2K8L066_MARES</name>
<accession>A0A2K8L066</accession>
<reference evidence="1 2" key="1">
    <citation type="submission" date="2016-12" db="EMBL/GenBank/DDBJ databases">
        <title>Isolation and genomic insights into novel planktonic Zetaproteobacteria from stratified waters of the Chesapeake Bay.</title>
        <authorList>
            <person name="McAllister S.M."/>
            <person name="Kato S."/>
            <person name="Chan C.S."/>
            <person name="Chiu B.K."/>
            <person name="Field E.K."/>
        </authorList>
    </citation>
    <scope>NUCLEOTIDE SEQUENCE [LARGE SCALE GENOMIC DNA]</scope>
    <source>
        <strain evidence="1 2">CP-5</strain>
    </source>
</reference>
<dbReference type="OrthoDB" id="5298257at2"/>
<organism evidence="1 2">
    <name type="scientific">Mariprofundus aestuarium</name>
    <dbReference type="NCBI Taxonomy" id="1921086"/>
    <lineage>
        <taxon>Bacteria</taxon>
        <taxon>Pseudomonadati</taxon>
        <taxon>Pseudomonadota</taxon>
        <taxon>Candidatius Mariprofundia</taxon>
        <taxon>Mariprofundales</taxon>
        <taxon>Mariprofundaceae</taxon>
        <taxon>Mariprofundus</taxon>
    </lineage>
</organism>
<dbReference type="RefSeq" id="WP_100278411.1">
    <property type="nucleotide sequence ID" value="NZ_CP018799.1"/>
</dbReference>
<dbReference type="AlphaFoldDB" id="A0A2K8L066"/>
<sequence>MFIKTDKKTLEEEVISSEEMVSVLEDDLRNSDDVDEVLTEIVIGVYEHSNAFATYKYRA</sequence>
<evidence type="ECO:0000313" key="1">
    <source>
        <dbReference type="EMBL" id="ATX80668.1"/>
    </source>
</evidence>
<dbReference type="EMBL" id="CP018799">
    <property type="protein sequence ID" value="ATX80668.1"/>
    <property type="molecule type" value="Genomic_DNA"/>
</dbReference>
<dbReference type="KEGG" id="maes:Ga0123461_2265"/>
<proteinExistence type="predicted"/>